<accession>A0ABW4GGW2</accession>
<dbReference type="EMBL" id="JBHUCM010000029">
    <property type="protein sequence ID" value="MFD1541624.1"/>
    <property type="molecule type" value="Genomic_DNA"/>
</dbReference>
<proteinExistence type="predicted"/>
<sequence length="284" mass="30311">MRRTLCKAALVGATIGVSVNLVGDYWPHEPADDFAGFVAMALSPFPLGLLLGWATKLPYWPLVGVLAPFTMYGLTMIELPFSWGIPEGNLFRLLTFAVPAMIGFLLTAWLCALESWAVGAAIAGTLVLACWAAPLVAGAISASERTRDFKNSGVPLVAPVIPNYRLASVDEWSLPEMVSLTYYPTAADNDGPAIAAYIRRATDATPKAACANPIPNSGWKTVTPCKEISPGVWRTRLENESTLLFARHGDALVQVAANDTPESALLAILPTFRPITAEELAALG</sequence>
<gene>
    <name evidence="2" type="ORF">ACFSJ0_31555</name>
</gene>
<evidence type="ECO:0000256" key="1">
    <source>
        <dbReference type="SAM" id="Phobius"/>
    </source>
</evidence>
<feature type="transmembrane region" description="Helical" evidence="1">
    <location>
        <begin position="89"/>
        <end position="110"/>
    </location>
</feature>
<dbReference type="RefSeq" id="WP_219534508.1">
    <property type="nucleotide sequence ID" value="NZ_JAHKRM010000022.1"/>
</dbReference>
<keyword evidence="1" id="KW-0812">Transmembrane</keyword>
<feature type="transmembrane region" description="Helical" evidence="1">
    <location>
        <begin position="116"/>
        <end position="140"/>
    </location>
</feature>
<feature type="transmembrane region" description="Helical" evidence="1">
    <location>
        <begin position="34"/>
        <end position="53"/>
    </location>
</feature>
<protein>
    <submittedName>
        <fullName evidence="2">Uncharacterized protein</fullName>
    </submittedName>
</protein>
<reference evidence="3" key="1">
    <citation type="journal article" date="2019" name="Int. J. Syst. Evol. Microbiol.">
        <title>The Global Catalogue of Microorganisms (GCM) 10K type strain sequencing project: providing services to taxonomists for standard genome sequencing and annotation.</title>
        <authorList>
            <consortium name="The Broad Institute Genomics Platform"/>
            <consortium name="The Broad Institute Genome Sequencing Center for Infectious Disease"/>
            <person name="Wu L."/>
            <person name="Ma J."/>
        </authorList>
    </citation>
    <scope>NUCLEOTIDE SEQUENCE [LARGE SCALE GENOMIC DNA]</scope>
    <source>
        <strain evidence="3">CGMCC 1.15399</strain>
    </source>
</reference>
<feature type="transmembrane region" description="Helical" evidence="1">
    <location>
        <begin position="59"/>
        <end position="77"/>
    </location>
</feature>
<evidence type="ECO:0000313" key="3">
    <source>
        <dbReference type="Proteomes" id="UP001597097"/>
    </source>
</evidence>
<evidence type="ECO:0000313" key="2">
    <source>
        <dbReference type="EMBL" id="MFD1541624.1"/>
    </source>
</evidence>
<keyword evidence="1" id="KW-0472">Membrane</keyword>
<keyword evidence="1" id="KW-1133">Transmembrane helix</keyword>
<organism evidence="2 3">
    <name type="scientific">Nonomuraea guangzhouensis</name>
    <dbReference type="NCBI Taxonomy" id="1291555"/>
    <lineage>
        <taxon>Bacteria</taxon>
        <taxon>Bacillati</taxon>
        <taxon>Actinomycetota</taxon>
        <taxon>Actinomycetes</taxon>
        <taxon>Streptosporangiales</taxon>
        <taxon>Streptosporangiaceae</taxon>
        <taxon>Nonomuraea</taxon>
    </lineage>
</organism>
<name>A0ABW4GGW2_9ACTN</name>
<comment type="caution">
    <text evidence="2">The sequence shown here is derived from an EMBL/GenBank/DDBJ whole genome shotgun (WGS) entry which is preliminary data.</text>
</comment>
<dbReference type="Proteomes" id="UP001597097">
    <property type="component" value="Unassembled WGS sequence"/>
</dbReference>
<keyword evidence="3" id="KW-1185">Reference proteome</keyword>